<protein>
    <submittedName>
        <fullName evidence="2">Uncharacterized protein</fullName>
    </submittedName>
</protein>
<name>A0A0E9WCA8_ANGAN</name>
<dbReference type="AlphaFoldDB" id="A0A0E9WCA8"/>
<feature type="transmembrane region" description="Helical" evidence="1">
    <location>
        <begin position="12"/>
        <end position="29"/>
    </location>
</feature>
<organism evidence="2">
    <name type="scientific">Anguilla anguilla</name>
    <name type="common">European freshwater eel</name>
    <name type="synonym">Muraena anguilla</name>
    <dbReference type="NCBI Taxonomy" id="7936"/>
    <lineage>
        <taxon>Eukaryota</taxon>
        <taxon>Metazoa</taxon>
        <taxon>Chordata</taxon>
        <taxon>Craniata</taxon>
        <taxon>Vertebrata</taxon>
        <taxon>Euteleostomi</taxon>
        <taxon>Actinopterygii</taxon>
        <taxon>Neopterygii</taxon>
        <taxon>Teleostei</taxon>
        <taxon>Anguilliformes</taxon>
        <taxon>Anguillidae</taxon>
        <taxon>Anguilla</taxon>
    </lineage>
</organism>
<keyword evidence="1" id="KW-1133">Transmembrane helix</keyword>
<sequence>MFPFLPLSLPSSFFLSPVSLLFFFFFLQSRNVSKIKLKKKG</sequence>
<proteinExistence type="predicted"/>
<evidence type="ECO:0000313" key="2">
    <source>
        <dbReference type="EMBL" id="JAH87926.1"/>
    </source>
</evidence>
<dbReference type="EMBL" id="GBXM01020651">
    <property type="protein sequence ID" value="JAH87926.1"/>
    <property type="molecule type" value="Transcribed_RNA"/>
</dbReference>
<reference evidence="2" key="2">
    <citation type="journal article" date="2015" name="Fish Shellfish Immunol.">
        <title>Early steps in the European eel (Anguilla anguilla)-Vibrio vulnificus interaction in the gills: Role of the RtxA13 toxin.</title>
        <authorList>
            <person name="Callol A."/>
            <person name="Pajuelo D."/>
            <person name="Ebbesson L."/>
            <person name="Teles M."/>
            <person name="MacKenzie S."/>
            <person name="Amaro C."/>
        </authorList>
    </citation>
    <scope>NUCLEOTIDE SEQUENCE</scope>
</reference>
<keyword evidence="1" id="KW-0472">Membrane</keyword>
<evidence type="ECO:0000256" key="1">
    <source>
        <dbReference type="SAM" id="Phobius"/>
    </source>
</evidence>
<accession>A0A0E9WCA8</accession>
<keyword evidence="1" id="KW-0812">Transmembrane</keyword>
<reference evidence="2" key="1">
    <citation type="submission" date="2014-11" db="EMBL/GenBank/DDBJ databases">
        <authorList>
            <person name="Amaro Gonzalez C."/>
        </authorList>
    </citation>
    <scope>NUCLEOTIDE SEQUENCE</scope>
</reference>